<keyword evidence="8" id="KW-1185">Reference proteome</keyword>
<comment type="caution">
    <text evidence="7">The sequence shown here is derived from an EMBL/GenBank/DDBJ whole genome shotgun (WGS) entry which is preliminary data.</text>
</comment>
<protein>
    <recommendedName>
        <fullName evidence="6">S-protein homolog</fullName>
    </recommendedName>
</protein>
<comment type="similarity">
    <text evidence="2 6">Belongs to the plant self-incompatibility (S1) protein family.</text>
</comment>
<dbReference type="InterPro" id="IPR010264">
    <property type="entry name" value="Self-incomp_S1"/>
</dbReference>
<dbReference type="PANTHER" id="PTHR31232">
    <property type="match status" value="1"/>
</dbReference>
<dbReference type="Proteomes" id="UP001202328">
    <property type="component" value="Unassembled WGS sequence"/>
</dbReference>
<dbReference type="AlphaFoldDB" id="A0AAD4SI30"/>
<dbReference type="GO" id="GO:0005576">
    <property type="term" value="C:extracellular region"/>
    <property type="evidence" value="ECO:0007669"/>
    <property type="project" value="UniProtKB-SubCell"/>
</dbReference>
<keyword evidence="4 6" id="KW-0964">Secreted</keyword>
<gene>
    <name evidence="7" type="ORF">MKW98_012921</name>
</gene>
<evidence type="ECO:0000256" key="4">
    <source>
        <dbReference type="ARBA" id="ARBA00022525"/>
    </source>
</evidence>
<sequence>MGISHLRNIIVCFFLFSILVSKGSSLFDPTTVQVQNDIEGDQVLLKIHCKSLDDDLGEHALNFGNEWDWQFRVGFGTTYFWCDYRWYDNRDQRWYQGSHEVYKATLSGFKAKYYVFCHSKCVWSARRDGLYLYRRDKREMWEKRYTWDP</sequence>
<feature type="signal peptide" evidence="6">
    <location>
        <begin position="1"/>
        <end position="25"/>
    </location>
</feature>
<dbReference type="Pfam" id="PF05938">
    <property type="entry name" value="Self-incomp_S1"/>
    <property type="match status" value="1"/>
</dbReference>
<evidence type="ECO:0000256" key="2">
    <source>
        <dbReference type="ARBA" id="ARBA00005581"/>
    </source>
</evidence>
<accession>A0AAD4SI30</accession>
<evidence type="ECO:0000256" key="5">
    <source>
        <dbReference type="ARBA" id="ARBA00022729"/>
    </source>
</evidence>
<evidence type="ECO:0000313" key="7">
    <source>
        <dbReference type="EMBL" id="KAI3909184.1"/>
    </source>
</evidence>
<comment type="subcellular location">
    <subcellularLocation>
        <location evidence="1 6">Secreted</location>
    </subcellularLocation>
</comment>
<evidence type="ECO:0000256" key="1">
    <source>
        <dbReference type="ARBA" id="ARBA00004613"/>
    </source>
</evidence>
<keyword evidence="3 6" id="KW-0713">Self-incompatibility</keyword>
<organism evidence="7 8">
    <name type="scientific">Papaver atlanticum</name>
    <dbReference type="NCBI Taxonomy" id="357466"/>
    <lineage>
        <taxon>Eukaryota</taxon>
        <taxon>Viridiplantae</taxon>
        <taxon>Streptophyta</taxon>
        <taxon>Embryophyta</taxon>
        <taxon>Tracheophyta</taxon>
        <taxon>Spermatophyta</taxon>
        <taxon>Magnoliopsida</taxon>
        <taxon>Ranunculales</taxon>
        <taxon>Papaveraceae</taxon>
        <taxon>Papaveroideae</taxon>
        <taxon>Papaver</taxon>
    </lineage>
</organism>
<name>A0AAD4SI30_9MAGN</name>
<feature type="chain" id="PRO_5041772054" description="S-protein homolog" evidence="6">
    <location>
        <begin position="26"/>
        <end position="149"/>
    </location>
</feature>
<dbReference type="PANTHER" id="PTHR31232:SF155">
    <property type="entry name" value="PLANT SELF-INCOMPATIBILITY PROTEIN S1 FAMILY"/>
    <property type="match status" value="1"/>
</dbReference>
<proteinExistence type="inferred from homology"/>
<evidence type="ECO:0000256" key="3">
    <source>
        <dbReference type="ARBA" id="ARBA00022471"/>
    </source>
</evidence>
<evidence type="ECO:0000313" key="8">
    <source>
        <dbReference type="Proteomes" id="UP001202328"/>
    </source>
</evidence>
<dbReference type="EMBL" id="JAJJMB010010359">
    <property type="protein sequence ID" value="KAI3909184.1"/>
    <property type="molecule type" value="Genomic_DNA"/>
</dbReference>
<reference evidence="7" key="1">
    <citation type="submission" date="2022-04" db="EMBL/GenBank/DDBJ databases">
        <title>A functionally conserved STORR gene fusion in Papaver species that diverged 16.8 million years ago.</title>
        <authorList>
            <person name="Catania T."/>
        </authorList>
    </citation>
    <scope>NUCLEOTIDE SEQUENCE</scope>
    <source>
        <strain evidence="7">S-188037</strain>
    </source>
</reference>
<keyword evidence="5 6" id="KW-0732">Signal</keyword>
<evidence type="ECO:0000256" key="6">
    <source>
        <dbReference type="RuleBase" id="RU367044"/>
    </source>
</evidence>
<dbReference type="GO" id="GO:0060320">
    <property type="term" value="P:rejection of self pollen"/>
    <property type="evidence" value="ECO:0007669"/>
    <property type="project" value="UniProtKB-KW"/>
</dbReference>